<dbReference type="InterPro" id="IPR050087">
    <property type="entry name" value="AON_synthase_class-II"/>
</dbReference>
<keyword evidence="9" id="KW-0443">Lipid metabolism</keyword>
<name>A0A1B6GWF9_9HEMI</name>
<dbReference type="GO" id="GO:0046513">
    <property type="term" value="P:ceramide biosynthetic process"/>
    <property type="evidence" value="ECO:0007669"/>
    <property type="project" value="TreeGrafter"/>
</dbReference>
<keyword evidence="14" id="KW-0472">Membrane</keyword>
<evidence type="ECO:0000256" key="4">
    <source>
        <dbReference type="ARBA" id="ARBA00008392"/>
    </source>
</evidence>
<sequence>MVSFKDFAPSFLGISHNGQITLIVLEVTLLLGVIWLIFKKNKSNHRPDLTEDEEEELINAYRPESLTGDVSDTHPALKPRVVTGKVGVYIELEGVQCLNFSSHDYLGFVGDDKIEAKTTKCIETYGVGACGPRGFYGTTLEHLELEKSLAEFAGLADALVYSYGFATAASAIPAYAKKEDIIFVDEKRNFAIQKGLDASKSVVKFFKHNDTKDLEAILDRVKEEDLKDTRRARKSRRYLIAEGIYINTGEICPLPGLVRLCKKHKVRIIIDESISFGVLGKTGRGVSEYYGVPREDVDLIIGSLEFALGSVGGFCIGSRFLVDHQNASGLGYCFSAALPPLLATAALEGLRTIQREPGRLVRLRELCHSLHFKLNFSAVINNHFDFSGDPDSPVKLLTLRDDTPDPETTLERILEFCMSKRIAVTRAAFLPVDSAMVSPSLRITVTILHSQEQIAYLALALEEACREVFFDCYKY</sequence>
<dbReference type="Gene3D" id="3.90.1150.10">
    <property type="entry name" value="Aspartate Aminotransferase, domain 1"/>
    <property type="match status" value="1"/>
</dbReference>
<feature type="domain" description="Aminotransferase class I/classII large" evidence="15">
    <location>
        <begin position="96"/>
        <end position="459"/>
    </location>
</feature>
<dbReference type="InterPro" id="IPR015422">
    <property type="entry name" value="PyrdxlP-dep_Trfase_small"/>
</dbReference>
<dbReference type="GO" id="GO:0005783">
    <property type="term" value="C:endoplasmic reticulum"/>
    <property type="evidence" value="ECO:0007669"/>
    <property type="project" value="TreeGrafter"/>
</dbReference>
<evidence type="ECO:0000256" key="3">
    <source>
        <dbReference type="ARBA" id="ARBA00004991"/>
    </source>
</evidence>
<protein>
    <recommendedName>
        <fullName evidence="11">Serine palmitoyltransferase 1</fullName>
        <ecNumber evidence="5">2.3.1.50</ecNumber>
    </recommendedName>
    <alternativeName>
        <fullName evidence="12">Long chain base biosynthesis protein 1</fullName>
    </alternativeName>
    <alternativeName>
        <fullName evidence="13">Serine-palmitoyl-CoA transferase 1</fullName>
    </alternativeName>
</protein>
<keyword evidence="6" id="KW-0808">Transferase</keyword>
<comment type="pathway">
    <text evidence="3">Sphingolipid metabolism.</text>
</comment>
<dbReference type="InterPro" id="IPR015421">
    <property type="entry name" value="PyrdxlP-dep_Trfase_major"/>
</dbReference>
<reference evidence="16" key="1">
    <citation type="submission" date="2015-11" db="EMBL/GenBank/DDBJ databases">
        <title>De novo transcriptome assembly of four potential Pierce s Disease insect vectors from Arizona vineyards.</title>
        <authorList>
            <person name="Tassone E.E."/>
        </authorList>
    </citation>
    <scope>NUCLEOTIDE SEQUENCE</scope>
</reference>
<dbReference type="SUPFAM" id="SSF53383">
    <property type="entry name" value="PLP-dependent transferases"/>
    <property type="match status" value="1"/>
</dbReference>
<feature type="transmembrane region" description="Helical" evidence="14">
    <location>
        <begin position="20"/>
        <end position="38"/>
    </location>
</feature>
<evidence type="ECO:0000256" key="13">
    <source>
        <dbReference type="ARBA" id="ARBA00042649"/>
    </source>
</evidence>
<dbReference type="Pfam" id="PF00155">
    <property type="entry name" value="Aminotran_1_2"/>
    <property type="match status" value="1"/>
</dbReference>
<evidence type="ECO:0000313" key="16">
    <source>
        <dbReference type="EMBL" id="JAS66792.1"/>
    </source>
</evidence>
<dbReference type="PANTHER" id="PTHR13693">
    <property type="entry name" value="CLASS II AMINOTRANSFERASE/8-AMINO-7-OXONONANOATE SYNTHASE"/>
    <property type="match status" value="1"/>
</dbReference>
<comment type="pathway">
    <text evidence="2">Lipid metabolism; sphingolipid metabolism.</text>
</comment>
<dbReference type="AlphaFoldDB" id="A0A1B6GWF9"/>
<gene>
    <name evidence="16" type="ORF">g.24175</name>
</gene>
<dbReference type="GO" id="GO:0046512">
    <property type="term" value="P:sphingosine biosynthetic process"/>
    <property type="evidence" value="ECO:0007669"/>
    <property type="project" value="TreeGrafter"/>
</dbReference>
<evidence type="ECO:0000256" key="10">
    <source>
        <dbReference type="ARBA" id="ARBA00023315"/>
    </source>
</evidence>
<evidence type="ECO:0000256" key="6">
    <source>
        <dbReference type="ARBA" id="ARBA00022679"/>
    </source>
</evidence>
<dbReference type="GO" id="GO:0016020">
    <property type="term" value="C:membrane"/>
    <property type="evidence" value="ECO:0007669"/>
    <property type="project" value="GOC"/>
</dbReference>
<dbReference type="EC" id="2.3.1.50" evidence="5"/>
<evidence type="ECO:0000256" key="1">
    <source>
        <dbReference type="ARBA" id="ARBA00001933"/>
    </source>
</evidence>
<keyword evidence="10" id="KW-0012">Acyltransferase</keyword>
<dbReference type="InterPro" id="IPR004839">
    <property type="entry name" value="Aminotransferase_I/II_large"/>
</dbReference>
<dbReference type="InterPro" id="IPR015424">
    <property type="entry name" value="PyrdxlP-dep_Trfase"/>
</dbReference>
<organism evidence="16">
    <name type="scientific">Cuerna arida</name>
    <dbReference type="NCBI Taxonomy" id="1464854"/>
    <lineage>
        <taxon>Eukaryota</taxon>
        <taxon>Metazoa</taxon>
        <taxon>Ecdysozoa</taxon>
        <taxon>Arthropoda</taxon>
        <taxon>Hexapoda</taxon>
        <taxon>Insecta</taxon>
        <taxon>Pterygota</taxon>
        <taxon>Neoptera</taxon>
        <taxon>Paraneoptera</taxon>
        <taxon>Hemiptera</taxon>
        <taxon>Auchenorrhyncha</taxon>
        <taxon>Membracoidea</taxon>
        <taxon>Cicadellidae</taxon>
        <taxon>Cicadellinae</taxon>
        <taxon>Proconiini</taxon>
        <taxon>Cuerna</taxon>
    </lineage>
</organism>
<comment type="cofactor">
    <cofactor evidence="1">
        <name>pyridoxal 5'-phosphate</name>
        <dbReference type="ChEBI" id="CHEBI:597326"/>
    </cofactor>
</comment>
<keyword evidence="14" id="KW-0812">Transmembrane</keyword>
<evidence type="ECO:0000256" key="7">
    <source>
        <dbReference type="ARBA" id="ARBA00022898"/>
    </source>
</evidence>
<dbReference type="Gene3D" id="3.40.640.10">
    <property type="entry name" value="Type I PLP-dependent aspartate aminotransferase-like (Major domain)"/>
    <property type="match status" value="1"/>
</dbReference>
<dbReference type="GO" id="GO:0030170">
    <property type="term" value="F:pyridoxal phosphate binding"/>
    <property type="evidence" value="ECO:0007669"/>
    <property type="project" value="InterPro"/>
</dbReference>
<dbReference type="GO" id="GO:0004758">
    <property type="term" value="F:serine C-palmitoyltransferase activity"/>
    <property type="evidence" value="ECO:0007669"/>
    <property type="project" value="UniProtKB-EC"/>
</dbReference>
<evidence type="ECO:0000259" key="15">
    <source>
        <dbReference type="Pfam" id="PF00155"/>
    </source>
</evidence>
<evidence type="ECO:0000256" key="8">
    <source>
        <dbReference type="ARBA" id="ARBA00022919"/>
    </source>
</evidence>
<keyword evidence="14" id="KW-1133">Transmembrane helix</keyword>
<dbReference type="EMBL" id="GECZ01002977">
    <property type="protein sequence ID" value="JAS66792.1"/>
    <property type="molecule type" value="Transcribed_RNA"/>
</dbReference>
<accession>A0A1B6GWF9</accession>
<evidence type="ECO:0000256" key="11">
    <source>
        <dbReference type="ARBA" id="ARBA00041066"/>
    </source>
</evidence>
<evidence type="ECO:0000256" key="12">
    <source>
        <dbReference type="ARBA" id="ARBA00041765"/>
    </source>
</evidence>
<comment type="similarity">
    <text evidence="4">Belongs to the class-II pyridoxal-phosphate-dependent aminotransferase family.</text>
</comment>
<evidence type="ECO:0000256" key="14">
    <source>
        <dbReference type="SAM" id="Phobius"/>
    </source>
</evidence>
<proteinExistence type="inferred from homology"/>
<evidence type="ECO:0000256" key="9">
    <source>
        <dbReference type="ARBA" id="ARBA00023098"/>
    </source>
</evidence>
<evidence type="ECO:0000256" key="5">
    <source>
        <dbReference type="ARBA" id="ARBA00013220"/>
    </source>
</evidence>
<dbReference type="PANTHER" id="PTHR13693:SF2">
    <property type="entry name" value="SERINE PALMITOYLTRANSFERASE 1"/>
    <property type="match status" value="1"/>
</dbReference>
<keyword evidence="8" id="KW-0746">Sphingolipid metabolism</keyword>
<keyword evidence="7" id="KW-0663">Pyridoxal phosphate</keyword>
<evidence type="ECO:0000256" key="2">
    <source>
        <dbReference type="ARBA" id="ARBA00004760"/>
    </source>
</evidence>